<protein>
    <submittedName>
        <fullName evidence="2">Uncharacterized protein</fullName>
    </submittedName>
</protein>
<dbReference type="AlphaFoldDB" id="G0P682"/>
<name>G0P682_CAEBE</name>
<dbReference type="InParanoid" id="G0P682"/>
<reference evidence="3" key="1">
    <citation type="submission" date="2011-07" db="EMBL/GenBank/DDBJ databases">
        <authorList>
            <consortium name="Caenorhabditis brenneri Sequencing and Analysis Consortium"/>
            <person name="Wilson R.K."/>
        </authorList>
    </citation>
    <scope>NUCLEOTIDE SEQUENCE [LARGE SCALE GENOMIC DNA]</scope>
    <source>
        <strain evidence="3">PB2801</strain>
    </source>
</reference>
<feature type="compositionally biased region" description="Acidic residues" evidence="1">
    <location>
        <begin position="221"/>
        <end position="230"/>
    </location>
</feature>
<gene>
    <name evidence="2" type="ORF">CAEBREN_16314</name>
</gene>
<feature type="region of interest" description="Disordered" evidence="1">
    <location>
        <begin position="1"/>
        <end position="41"/>
    </location>
</feature>
<evidence type="ECO:0000256" key="1">
    <source>
        <dbReference type="SAM" id="MobiDB-lite"/>
    </source>
</evidence>
<feature type="region of interest" description="Disordered" evidence="1">
    <location>
        <begin position="215"/>
        <end position="253"/>
    </location>
</feature>
<sequence length="253" mass="27842">MGNTQATPEKNSMEKEAKKNAASSSTSSNSSNAKESTTECLKRLQSTAASIHQQALEALADLPPNEEAQARQIIISEMITALNDYNKPMHRAQTTESEKQQEVEAMTQQKATKASTTEKKKKEDIRKEAILSFQNILGIIANVPPNRQEECLKILALQELANRQQAEAMRILNPAASLSQAAYPDAALEFLLDTVCHHDGKVSSIVKHLSQKLQNLKKESEGDDDKETGDDMQNTPSTSGPPTKKTRMSSEHQ</sequence>
<dbReference type="EMBL" id="GL380094">
    <property type="protein sequence ID" value="EGT46216.1"/>
    <property type="molecule type" value="Genomic_DNA"/>
</dbReference>
<dbReference type="SUPFAM" id="SSF48371">
    <property type="entry name" value="ARM repeat"/>
    <property type="match status" value="1"/>
</dbReference>
<evidence type="ECO:0000313" key="2">
    <source>
        <dbReference type="EMBL" id="EGT46216.1"/>
    </source>
</evidence>
<feature type="region of interest" description="Disordered" evidence="1">
    <location>
        <begin position="90"/>
        <end position="121"/>
    </location>
</feature>
<keyword evidence="3" id="KW-1185">Reference proteome</keyword>
<proteinExistence type="predicted"/>
<organism evidence="3">
    <name type="scientific">Caenorhabditis brenneri</name>
    <name type="common">Nematode worm</name>
    <dbReference type="NCBI Taxonomy" id="135651"/>
    <lineage>
        <taxon>Eukaryota</taxon>
        <taxon>Metazoa</taxon>
        <taxon>Ecdysozoa</taxon>
        <taxon>Nematoda</taxon>
        <taxon>Chromadorea</taxon>
        <taxon>Rhabditida</taxon>
        <taxon>Rhabditina</taxon>
        <taxon>Rhabditomorpha</taxon>
        <taxon>Rhabditoidea</taxon>
        <taxon>Rhabditidae</taxon>
        <taxon>Peloderinae</taxon>
        <taxon>Caenorhabditis</taxon>
    </lineage>
</organism>
<dbReference type="Proteomes" id="UP000008068">
    <property type="component" value="Unassembled WGS sequence"/>
</dbReference>
<dbReference type="HOGENOM" id="CLU_1099326_0_0_1"/>
<evidence type="ECO:0000313" key="3">
    <source>
        <dbReference type="Proteomes" id="UP000008068"/>
    </source>
</evidence>
<accession>G0P682</accession>
<feature type="compositionally biased region" description="Low complexity" evidence="1">
    <location>
        <begin position="20"/>
        <end position="35"/>
    </location>
</feature>
<dbReference type="InterPro" id="IPR016024">
    <property type="entry name" value="ARM-type_fold"/>
</dbReference>